<evidence type="ECO:0000259" key="7">
    <source>
        <dbReference type="PROSITE" id="PS51379"/>
    </source>
</evidence>
<organism evidence="8 9">
    <name type="scientific">Endozoicomonas elysicola</name>
    <dbReference type="NCBI Taxonomy" id="305900"/>
    <lineage>
        <taxon>Bacteria</taxon>
        <taxon>Pseudomonadati</taxon>
        <taxon>Pseudomonadota</taxon>
        <taxon>Gammaproteobacteria</taxon>
        <taxon>Oceanospirillales</taxon>
        <taxon>Endozoicomonadaceae</taxon>
        <taxon>Endozoicomonas</taxon>
    </lineage>
</organism>
<dbReference type="GO" id="GO:0051539">
    <property type="term" value="F:4 iron, 4 sulfur cluster binding"/>
    <property type="evidence" value="ECO:0007669"/>
    <property type="project" value="UniProtKB-UniRule"/>
</dbReference>
<feature type="binding site" evidence="6">
    <location>
        <position position="44"/>
    </location>
    <ligand>
        <name>[4Fe-4S] cluster</name>
        <dbReference type="ChEBI" id="CHEBI:49883"/>
        <label>1</label>
    </ligand>
</feature>
<gene>
    <name evidence="6" type="primary">napF</name>
    <name evidence="8" type="ORF">GV64_12620</name>
</gene>
<dbReference type="PROSITE" id="PS00198">
    <property type="entry name" value="4FE4S_FER_1"/>
    <property type="match status" value="2"/>
</dbReference>
<dbReference type="RefSeq" id="WP_020583074.1">
    <property type="nucleotide sequence ID" value="NZ_JOJP01000001.1"/>
</dbReference>
<dbReference type="EMBL" id="JOJP01000001">
    <property type="protein sequence ID" value="KEI71472.1"/>
    <property type="molecule type" value="Genomic_DNA"/>
</dbReference>
<comment type="similarity">
    <text evidence="6">Belongs to the NapF family.</text>
</comment>
<dbReference type="eggNOG" id="COG1145">
    <property type="taxonomic scope" value="Bacteria"/>
</dbReference>
<feature type="domain" description="4Fe-4S ferredoxin-type" evidence="7">
    <location>
        <begin position="27"/>
        <end position="58"/>
    </location>
</feature>
<comment type="caution">
    <text evidence="8">The sequence shown here is derived from an EMBL/GenBank/DDBJ whole genome shotgun (WGS) entry which is preliminary data.</text>
</comment>
<evidence type="ECO:0000313" key="8">
    <source>
        <dbReference type="EMBL" id="KEI71472.1"/>
    </source>
</evidence>
<dbReference type="AlphaFoldDB" id="A0A081KBE6"/>
<dbReference type="InterPro" id="IPR004496">
    <property type="entry name" value="NapF"/>
</dbReference>
<dbReference type="PANTHER" id="PTHR24960">
    <property type="entry name" value="PHOTOSYSTEM I IRON-SULFUR CENTER-RELATED"/>
    <property type="match status" value="1"/>
</dbReference>
<sequence length="183" mass="19886">MGAGNLISRRRFLTGNRQEGTTFRPPWTPPEDEFIDQCRRCDDCIAVCETGLLKKGSGGFPEADFSQAGCSFCGSCSDACQHDVIQQHVIQETEDVPWNILATINSQCLALNRVHCRTCQETCEARAISFTIKTGGVAIPSINTDQCTGCGECVSLCPITAISMNSNSEQPSSEKPSARRICE</sequence>
<keyword evidence="2 6" id="KW-0479">Metal-binding</keyword>
<feature type="binding site" evidence="6">
    <location>
        <position position="147"/>
    </location>
    <ligand>
        <name>[4Fe-4S] cluster</name>
        <dbReference type="ChEBI" id="CHEBI:49883"/>
        <label>3</label>
    </ligand>
</feature>
<dbReference type="STRING" id="305900.GV64_12620"/>
<comment type="subunit">
    <text evidence="6">Interacts with the cytoplasmic NapA precursor.</text>
</comment>
<accession>A0A081KBE6</accession>
<keyword evidence="6" id="KW-0963">Cytoplasm</keyword>
<feature type="domain" description="4Fe-4S ferredoxin-type" evidence="7">
    <location>
        <begin position="138"/>
        <end position="167"/>
    </location>
</feature>
<dbReference type="GO" id="GO:0005737">
    <property type="term" value="C:cytoplasm"/>
    <property type="evidence" value="ECO:0007669"/>
    <property type="project" value="UniProtKB-SubCell"/>
</dbReference>
<dbReference type="NCBIfam" id="TIGR00402">
    <property type="entry name" value="napF"/>
    <property type="match status" value="1"/>
</dbReference>
<dbReference type="InterPro" id="IPR017900">
    <property type="entry name" value="4Fe4S_Fe_S_CS"/>
</dbReference>
<feature type="binding site" evidence="6">
    <location>
        <position position="76"/>
    </location>
    <ligand>
        <name>[4Fe-4S] cluster</name>
        <dbReference type="ChEBI" id="CHEBI:49883"/>
        <label>2</label>
    </ligand>
</feature>
<feature type="binding site" evidence="6">
    <location>
        <position position="157"/>
    </location>
    <ligand>
        <name>[4Fe-4S] cluster</name>
        <dbReference type="ChEBI" id="CHEBI:49883"/>
        <label>3</label>
    </ligand>
</feature>
<feature type="binding site" evidence="6">
    <location>
        <position position="48"/>
    </location>
    <ligand>
        <name>[4Fe-4S] cluster</name>
        <dbReference type="ChEBI" id="CHEBI:49883"/>
        <label>1</label>
    </ligand>
</feature>
<keyword evidence="4 6" id="KW-0408">Iron</keyword>
<dbReference type="Pfam" id="PF12838">
    <property type="entry name" value="Fer4_7"/>
    <property type="match status" value="2"/>
</dbReference>
<comment type="subcellular location">
    <subcellularLocation>
        <location evidence="6">Cytoplasm</location>
    </subcellularLocation>
</comment>
<dbReference type="Gene3D" id="3.30.70.20">
    <property type="match status" value="2"/>
</dbReference>
<feature type="binding site" evidence="6">
    <location>
        <position position="150"/>
    </location>
    <ligand>
        <name>[4Fe-4S] cluster</name>
        <dbReference type="ChEBI" id="CHEBI:49883"/>
        <label>3</label>
    </ligand>
</feature>
<dbReference type="CDD" id="cd10564">
    <property type="entry name" value="NapF_like"/>
    <property type="match status" value="1"/>
</dbReference>
<keyword evidence="9" id="KW-1185">Reference proteome</keyword>
<dbReference type="SUPFAM" id="SSF54862">
    <property type="entry name" value="4Fe-4S ferredoxins"/>
    <property type="match status" value="1"/>
</dbReference>
<feature type="binding site" evidence="6">
    <location>
        <position position="153"/>
    </location>
    <ligand>
        <name>[4Fe-4S] cluster</name>
        <dbReference type="ChEBI" id="CHEBI:49883"/>
        <label>3</label>
    </ligand>
</feature>
<protein>
    <recommendedName>
        <fullName evidence="6">Ferredoxin-type protein NapF</fullName>
    </recommendedName>
</protein>
<dbReference type="GO" id="GO:0046872">
    <property type="term" value="F:metal ion binding"/>
    <property type="evidence" value="ECO:0007669"/>
    <property type="project" value="UniProtKB-KW"/>
</dbReference>
<evidence type="ECO:0000256" key="1">
    <source>
        <dbReference type="ARBA" id="ARBA00022485"/>
    </source>
</evidence>
<feature type="binding site" evidence="6">
    <location>
        <position position="41"/>
    </location>
    <ligand>
        <name>[4Fe-4S] cluster</name>
        <dbReference type="ChEBI" id="CHEBI:49883"/>
        <label>1</label>
    </ligand>
</feature>
<evidence type="ECO:0000256" key="5">
    <source>
        <dbReference type="ARBA" id="ARBA00023014"/>
    </source>
</evidence>
<dbReference type="HAMAP" id="MF_02201">
    <property type="entry name" value="NapF"/>
    <property type="match status" value="1"/>
</dbReference>
<keyword evidence="1 6" id="KW-0004">4Fe-4S</keyword>
<comment type="cofactor">
    <cofactor evidence="6">
        <name>[4Fe-4S] cluster</name>
        <dbReference type="ChEBI" id="CHEBI:49883"/>
    </cofactor>
</comment>
<dbReference type="PROSITE" id="PS51379">
    <property type="entry name" value="4FE4S_FER_2"/>
    <property type="match status" value="3"/>
</dbReference>
<dbReference type="Proteomes" id="UP000027997">
    <property type="component" value="Unassembled WGS sequence"/>
</dbReference>
<keyword evidence="3 6" id="KW-0677">Repeat</keyword>
<evidence type="ECO:0000256" key="3">
    <source>
        <dbReference type="ARBA" id="ARBA00022737"/>
    </source>
</evidence>
<reference evidence="8 9" key="1">
    <citation type="submission" date="2014-06" db="EMBL/GenBank/DDBJ databases">
        <title>Whole Genome Sequences of Three Symbiotic Endozoicomonas Bacteria.</title>
        <authorList>
            <person name="Neave M.J."/>
            <person name="Apprill A."/>
            <person name="Voolstra C.R."/>
        </authorList>
    </citation>
    <scope>NUCLEOTIDE SEQUENCE [LARGE SCALE GENOMIC DNA]</scope>
    <source>
        <strain evidence="8 9">DSM 22380</strain>
    </source>
</reference>
<feature type="binding site" evidence="6">
    <location>
        <position position="80"/>
    </location>
    <ligand>
        <name>[4Fe-4S] cluster</name>
        <dbReference type="ChEBI" id="CHEBI:49883"/>
        <label>2</label>
    </ligand>
</feature>
<evidence type="ECO:0000313" key="9">
    <source>
        <dbReference type="Proteomes" id="UP000027997"/>
    </source>
</evidence>
<evidence type="ECO:0000256" key="2">
    <source>
        <dbReference type="ARBA" id="ARBA00022723"/>
    </source>
</evidence>
<evidence type="ECO:0000256" key="4">
    <source>
        <dbReference type="ARBA" id="ARBA00023004"/>
    </source>
</evidence>
<evidence type="ECO:0000256" key="6">
    <source>
        <dbReference type="HAMAP-Rule" id="MF_02201"/>
    </source>
</evidence>
<feature type="binding site" evidence="6">
    <location>
        <position position="38"/>
    </location>
    <ligand>
        <name>[4Fe-4S] cluster</name>
        <dbReference type="ChEBI" id="CHEBI:49883"/>
        <label>1</label>
    </ligand>
</feature>
<feature type="domain" description="4Fe-4S ferredoxin-type" evidence="7">
    <location>
        <begin position="59"/>
        <end position="90"/>
    </location>
</feature>
<dbReference type="InterPro" id="IPR050157">
    <property type="entry name" value="PSI_iron-sulfur_center"/>
</dbReference>
<feature type="binding site" evidence="6">
    <location>
        <position position="73"/>
    </location>
    <ligand>
        <name>[4Fe-4S] cluster</name>
        <dbReference type="ChEBI" id="CHEBI:49883"/>
        <label>2</label>
    </ligand>
</feature>
<name>A0A081KBE6_9GAMM</name>
<dbReference type="PANTHER" id="PTHR24960:SF46">
    <property type="entry name" value="FERREDOXIN-TYPE PROTEIN NAPF"/>
    <property type="match status" value="1"/>
</dbReference>
<keyword evidence="5 6" id="KW-0411">Iron-sulfur</keyword>
<proteinExistence type="inferred from homology"/>
<feature type="binding site" evidence="6">
    <location>
        <position position="70"/>
    </location>
    <ligand>
        <name>[4Fe-4S] cluster</name>
        <dbReference type="ChEBI" id="CHEBI:49883"/>
        <label>2</label>
    </ligand>
</feature>
<dbReference type="InterPro" id="IPR017896">
    <property type="entry name" value="4Fe4S_Fe-S-bd"/>
</dbReference>
<comment type="function">
    <text evidence="6">Could be involved in the maturation of NapA, the catalytic subunit of the periplasmic nitrate reductase, before its export into the periplasm.</text>
</comment>